<dbReference type="PRINTS" id="PR00080">
    <property type="entry name" value="SDRFAMILY"/>
</dbReference>
<proteinExistence type="inferred from homology"/>
<evidence type="ECO:0000256" key="2">
    <source>
        <dbReference type="ARBA" id="ARBA00023002"/>
    </source>
</evidence>
<organism evidence="5 6">
    <name type="scientific">Gordonia rubripertincta</name>
    <name type="common">Rhodococcus corallinus</name>
    <dbReference type="NCBI Taxonomy" id="36822"/>
    <lineage>
        <taxon>Bacteria</taxon>
        <taxon>Bacillati</taxon>
        <taxon>Actinomycetota</taxon>
        <taxon>Actinomycetes</taxon>
        <taxon>Mycobacteriales</taxon>
        <taxon>Gordoniaceae</taxon>
        <taxon>Gordonia</taxon>
    </lineage>
</organism>
<dbReference type="Pfam" id="PF00106">
    <property type="entry name" value="adh_short"/>
    <property type="match status" value="1"/>
</dbReference>
<dbReference type="PRINTS" id="PR00081">
    <property type="entry name" value="GDHRDH"/>
</dbReference>
<keyword evidence="3" id="KW-0520">NAD</keyword>
<comment type="caution">
    <text evidence="5">The sequence shown here is derived from an EMBL/GenBank/DDBJ whole genome shotgun (WGS) entry which is preliminary data.</text>
</comment>
<reference evidence="5" key="1">
    <citation type="submission" date="2022-12" db="EMBL/GenBank/DDBJ databases">
        <authorList>
            <person name="Krivoruchko A.V."/>
            <person name="Elkin A."/>
        </authorList>
    </citation>
    <scope>NUCLEOTIDE SEQUENCE</scope>
    <source>
        <strain evidence="5">IEGM 1388</strain>
    </source>
</reference>
<gene>
    <name evidence="5" type="ORF">O4213_01250</name>
</gene>
<sequence>MNSLEGKVAFITGAARGQGRCHAIELARRGASIYGVDICAQIETVPYAMGTSEDLAQTVTEVEAVGGKIATEIVDVRDRKAMDEAARSCASTFGVPDIVLANAGISPQRAEEPDAQAVFIDTITTNLTGVWNTVSAIAPAMIDRAEGGAVVITSSAQGLIGRGGDGSGGATGYTASKHGVVGLMHSFAAWLAPHSIRVNTIHPTGVRTPMVLHAEMAGWLEANPEIAATMGNPMPIEMVDPIDVTRAVLYLVEESGRFVTGITLPVDAGFTTK</sequence>
<evidence type="ECO:0000313" key="5">
    <source>
        <dbReference type="EMBL" id="MCZ4548589.1"/>
    </source>
</evidence>
<dbReference type="Proteomes" id="UP001067235">
    <property type="component" value="Unassembled WGS sequence"/>
</dbReference>
<protein>
    <submittedName>
        <fullName evidence="5">Mycofactocin-coupled SDR family oxidoreductase</fullName>
    </submittedName>
</protein>
<dbReference type="Gene3D" id="3.40.50.720">
    <property type="entry name" value="NAD(P)-binding Rossmann-like Domain"/>
    <property type="match status" value="1"/>
</dbReference>
<dbReference type="NCBIfam" id="NF009467">
    <property type="entry name" value="PRK12826.1-3"/>
    <property type="match status" value="1"/>
</dbReference>
<dbReference type="InterPro" id="IPR002347">
    <property type="entry name" value="SDR_fam"/>
</dbReference>
<dbReference type="InterPro" id="IPR023985">
    <property type="entry name" value="SDR_subfam_1"/>
</dbReference>
<dbReference type="PANTHER" id="PTHR43180">
    <property type="entry name" value="3-OXOACYL-(ACYL-CARRIER-PROTEIN) REDUCTASE (AFU_ORTHOLOGUE AFUA_6G11210)"/>
    <property type="match status" value="1"/>
</dbReference>
<dbReference type="PANTHER" id="PTHR43180:SF33">
    <property type="entry name" value="15-HYDROXYPROSTAGLANDIN DEHYDROGENASE [NAD(+)]-LIKE"/>
    <property type="match status" value="1"/>
</dbReference>
<dbReference type="SUPFAM" id="SSF51735">
    <property type="entry name" value="NAD(P)-binding Rossmann-fold domains"/>
    <property type="match status" value="1"/>
</dbReference>
<evidence type="ECO:0000256" key="4">
    <source>
        <dbReference type="RuleBase" id="RU000363"/>
    </source>
</evidence>
<dbReference type="EMBL" id="JAPWIE010000001">
    <property type="protein sequence ID" value="MCZ4548589.1"/>
    <property type="molecule type" value="Genomic_DNA"/>
</dbReference>
<name>A0ABT4MP24_GORRU</name>
<comment type="similarity">
    <text evidence="1 4">Belongs to the short-chain dehydrogenases/reductases (SDR) family.</text>
</comment>
<keyword evidence="2" id="KW-0560">Oxidoreductase</keyword>
<accession>A0ABT4MP24</accession>
<evidence type="ECO:0000313" key="6">
    <source>
        <dbReference type="Proteomes" id="UP001067235"/>
    </source>
</evidence>
<dbReference type="InterPro" id="IPR020904">
    <property type="entry name" value="Sc_DH/Rdtase_CS"/>
</dbReference>
<evidence type="ECO:0000256" key="1">
    <source>
        <dbReference type="ARBA" id="ARBA00006484"/>
    </source>
</evidence>
<keyword evidence="6" id="KW-1185">Reference proteome</keyword>
<dbReference type="RefSeq" id="WP_301569073.1">
    <property type="nucleotide sequence ID" value="NZ_JAPWIE010000001.1"/>
</dbReference>
<evidence type="ECO:0000256" key="3">
    <source>
        <dbReference type="ARBA" id="ARBA00023027"/>
    </source>
</evidence>
<dbReference type="InterPro" id="IPR036291">
    <property type="entry name" value="NAD(P)-bd_dom_sf"/>
</dbReference>
<dbReference type="CDD" id="cd05233">
    <property type="entry name" value="SDR_c"/>
    <property type="match status" value="1"/>
</dbReference>
<dbReference type="PROSITE" id="PS00061">
    <property type="entry name" value="ADH_SHORT"/>
    <property type="match status" value="1"/>
</dbReference>
<dbReference type="NCBIfam" id="TIGR03971">
    <property type="entry name" value="SDR_subfam_1"/>
    <property type="match status" value="1"/>
</dbReference>